<dbReference type="EMBL" id="CP035758">
    <property type="protein sequence ID" value="QBD80629.1"/>
    <property type="molecule type" value="Genomic_DNA"/>
</dbReference>
<evidence type="ECO:0000313" key="1">
    <source>
        <dbReference type="EMBL" id="QBD80629.1"/>
    </source>
</evidence>
<dbReference type="AlphaFoldDB" id="A0A4P6JXX5"/>
<keyword evidence="2" id="KW-1185">Reference proteome</keyword>
<dbReference type="RefSeq" id="WP_129891693.1">
    <property type="nucleotide sequence ID" value="NZ_CP035758.1"/>
</dbReference>
<dbReference type="OrthoDB" id="9789360at2"/>
<proteinExistence type="predicted"/>
<evidence type="ECO:0000313" key="2">
    <source>
        <dbReference type="Proteomes" id="UP000290365"/>
    </source>
</evidence>
<dbReference type="InterPro" id="IPR011200">
    <property type="entry name" value="UCP012608"/>
</dbReference>
<protein>
    <submittedName>
        <fullName evidence="1">DUF2332 domain-containing protein</fullName>
    </submittedName>
</protein>
<dbReference type="Proteomes" id="UP000290365">
    <property type="component" value="Chromosome"/>
</dbReference>
<accession>A0A4P6JXX5</accession>
<dbReference type="Pfam" id="PF10094">
    <property type="entry name" value="DUF2332"/>
    <property type="match status" value="1"/>
</dbReference>
<sequence length="356" mass="40145">MSLEPKVVDPRNWASFAETTFKRHSPLYWHLFQGMKQDAEIFSLLALVDQNQPVPVLFLCAVQYLLRGEPEHPLAQFFPQLATGTVRPPAEAYPYFRDFCLTHLSHFQHLLPPLRLQTNEVSRCSHLLPAFERVSCHGGHKPLALIEVGSSAGLNLFWDRFGYTYHAGEETFQVGQQGATVQLQCAFKGSLRPSLPAVLPSVSWRQGIDLSPLDITREADRRWLASCIWPEEALRYNLLEAAIAEALADPPHLLAGDACSLLPSLLAEVPAETTLCVYHSYALTQGPAQARACILNQLATHSRQRPIYRVALEIDPDQGWREPHLELFIYHQGEVISQEWLASCDIHGTEMRWLVP</sequence>
<dbReference type="KEGG" id="kbs:EPA93_33510"/>
<organism evidence="1 2">
    <name type="scientific">Ktedonosporobacter rubrisoli</name>
    <dbReference type="NCBI Taxonomy" id="2509675"/>
    <lineage>
        <taxon>Bacteria</taxon>
        <taxon>Bacillati</taxon>
        <taxon>Chloroflexota</taxon>
        <taxon>Ktedonobacteria</taxon>
        <taxon>Ktedonobacterales</taxon>
        <taxon>Ktedonosporobacteraceae</taxon>
        <taxon>Ktedonosporobacter</taxon>
    </lineage>
</organism>
<name>A0A4P6JXX5_KTERU</name>
<reference evidence="1 2" key="1">
    <citation type="submission" date="2019-01" db="EMBL/GenBank/DDBJ databases">
        <title>Ktedonosporobacter rubrisoli SCAWS-G2.</title>
        <authorList>
            <person name="Huang Y."/>
            <person name="Yan B."/>
        </authorList>
    </citation>
    <scope>NUCLEOTIDE SEQUENCE [LARGE SCALE GENOMIC DNA]</scope>
    <source>
        <strain evidence="1 2">SCAWS-G2</strain>
    </source>
</reference>
<gene>
    <name evidence="1" type="ORF">EPA93_33510</name>
</gene>